<feature type="chain" id="PRO_5043323364" description="ABC-type glycine betaine transport system substrate-binding domain-containing protein" evidence="1">
    <location>
        <begin position="34"/>
        <end position="311"/>
    </location>
</feature>
<dbReference type="AlphaFoldDB" id="A0AAU3GSG2"/>
<protein>
    <recommendedName>
        <fullName evidence="2">ABC-type glycine betaine transport system substrate-binding domain-containing protein</fullName>
    </recommendedName>
</protein>
<proteinExistence type="predicted"/>
<dbReference type="Pfam" id="PF04069">
    <property type="entry name" value="OpuAC"/>
    <property type="match status" value="1"/>
</dbReference>
<evidence type="ECO:0000259" key="2">
    <source>
        <dbReference type="Pfam" id="PF04069"/>
    </source>
</evidence>
<dbReference type="SUPFAM" id="SSF53850">
    <property type="entry name" value="Periplasmic binding protein-like II"/>
    <property type="match status" value="1"/>
</dbReference>
<reference evidence="3" key="1">
    <citation type="submission" date="2022-10" db="EMBL/GenBank/DDBJ databases">
        <title>The complete genomes of actinobacterial strains from the NBC collection.</title>
        <authorList>
            <person name="Joergensen T.S."/>
            <person name="Alvarez Arevalo M."/>
            <person name="Sterndorff E.B."/>
            <person name="Faurdal D."/>
            <person name="Vuksanovic O."/>
            <person name="Mourched A.-S."/>
            <person name="Charusanti P."/>
            <person name="Shaw S."/>
            <person name="Blin K."/>
            <person name="Weber T."/>
        </authorList>
    </citation>
    <scope>NUCLEOTIDE SEQUENCE</scope>
    <source>
        <strain evidence="3">NBC_01401</strain>
    </source>
</reference>
<dbReference type="InterPro" id="IPR007210">
    <property type="entry name" value="ABC_Gly_betaine_transp_sub-bd"/>
</dbReference>
<sequence>MRGTSPVRRARLGRPARAVAAGLLALASLVALSGCGTAVAGGRPTVVIGAKQFTEQWIIGELYKQALTKAGYDVELKSNIGSTTIIDGALTSGQIDVYPEYTGVILQVLAGSDSIPTTAAQTFREAKAYQETRGLTMLDPTPFQNRNAVAVKPAFAKKYGLKTISDLKKADHVVFAEYPDNMEGALGYGDMVKAHGITNSEVKSLNIGLQYKALDNGQVNAADVFTTDPQLARGDYTILEDVKGYYGFQNVAPVVREGVQEEQGPGFAELLNKVDALLTDAAVREMNRAVDTVRLSPSEVATEFLRVNDLI</sequence>
<evidence type="ECO:0000313" key="3">
    <source>
        <dbReference type="EMBL" id="WTY94760.1"/>
    </source>
</evidence>
<dbReference type="EMBL" id="CP109535">
    <property type="protein sequence ID" value="WTY94760.1"/>
    <property type="molecule type" value="Genomic_DNA"/>
</dbReference>
<feature type="domain" description="ABC-type glycine betaine transport system substrate-binding" evidence="2">
    <location>
        <begin position="45"/>
        <end position="306"/>
    </location>
</feature>
<dbReference type="PROSITE" id="PS51257">
    <property type="entry name" value="PROKAR_LIPOPROTEIN"/>
    <property type="match status" value="1"/>
</dbReference>
<gene>
    <name evidence="3" type="ORF">OG626_07555</name>
</gene>
<keyword evidence="1" id="KW-0732">Signal</keyword>
<dbReference type="GO" id="GO:0022857">
    <property type="term" value="F:transmembrane transporter activity"/>
    <property type="evidence" value="ECO:0007669"/>
    <property type="project" value="InterPro"/>
</dbReference>
<organism evidence="3">
    <name type="scientific">Streptomyces sp. NBC_01401</name>
    <dbReference type="NCBI Taxonomy" id="2903854"/>
    <lineage>
        <taxon>Bacteria</taxon>
        <taxon>Bacillati</taxon>
        <taxon>Actinomycetota</taxon>
        <taxon>Actinomycetes</taxon>
        <taxon>Kitasatosporales</taxon>
        <taxon>Streptomycetaceae</taxon>
        <taxon>Streptomyces</taxon>
    </lineage>
</organism>
<dbReference type="Gene3D" id="3.40.190.120">
    <property type="entry name" value="Osmoprotection protein (prox), domain 2"/>
    <property type="match status" value="1"/>
</dbReference>
<dbReference type="Gene3D" id="3.40.190.10">
    <property type="entry name" value="Periplasmic binding protein-like II"/>
    <property type="match status" value="1"/>
</dbReference>
<dbReference type="GO" id="GO:0043190">
    <property type="term" value="C:ATP-binding cassette (ABC) transporter complex"/>
    <property type="evidence" value="ECO:0007669"/>
    <property type="project" value="InterPro"/>
</dbReference>
<feature type="signal peptide" evidence="1">
    <location>
        <begin position="1"/>
        <end position="33"/>
    </location>
</feature>
<dbReference type="CDD" id="cd13528">
    <property type="entry name" value="PBP2_osmoprotectants"/>
    <property type="match status" value="1"/>
</dbReference>
<name>A0AAU3GSG2_9ACTN</name>
<evidence type="ECO:0000256" key="1">
    <source>
        <dbReference type="SAM" id="SignalP"/>
    </source>
</evidence>
<accession>A0AAU3GSG2</accession>